<dbReference type="InterPro" id="IPR022755">
    <property type="entry name" value="Znf_C2H2_jaz"/>
</dbReference>
<feature type="domain" description="C2H2-type" evidence="11">
    <location>
        <begin position="62"/>
        <end position="84"/>
    </location>
</feature>
<comment type="caution">
    <text evidence="12">The sequence shown here is derived from an EMBL/GenBank/DDBJ whole genome shotgun (WGS) entry which is preliminary data.</text>
</comment>
<dbReference type="OMA" id="RKMETQP"/>
<keyword evidence="13" id="KW-1185">Reference proteome</keyword>
<dbReference type="AlphaFoldDB" id="A0A151ZG13"/>
<evidence type="ECO:0000259" key="11">
    <source>
        <dbReference type="PROSITE" id="PS00028"/>
    </source>
</evidence>
<feature type="region of interest" description="Disordered" evidence="10">
    <location>
        <begin position="1"/>
        <end position="24"/>
    </location>
</feature>
<reference evidence="12 13" key="1">
    <citation type="submission" date="2015-12" db="EMBL/GenBank/DDBJ databases">
        <title>Dictyostelia acquired genes for synthesis and detection of signals that induce cell-type specialization by lateral gene transfer from prokaryotes.</title>
        <authorList>
            <person name="Gloeckner G."/>
            <person name="Schaap P."/>
        </authorList>
    </citation>
    <scope>NUCLEOTIDE SEQUENCE [LARGE SCALE GENOMIC DNA]</scope>
    <source>
        <strain evidence="12 13">TK</strain>
    </source>
</reference>
<dbReference type="GO" id="GO:0043021">
    <property type="term" value="F:ribonucleoprotein complex binding"/>
    <property type="evidence" value="ECO:0007669"/>
    <property type="project" value="UniProtKB-ARBA"/>
</dbReference>
<evidence type="ECO:0000256" key="1">
    <source>
        <dbReference type="ARBA" id="ARBA00004123"/>
    </source>
</evidence>
<dbReference type="GO" id="GO:0005634">
    <property type="term" value="C:nucleus"/>
    <property type="evidence" value="ECO:0007669"/>
    <property type="project" value="UniProtKB-SubCell"/>
</dbReference>
<dbReference type="GO" id="GO:0042254">
    <property type="term" value="P:ribosome biogenesis"/>
    <property type="evidence" value="ECO:0007669"/>
    <property type="project" value="UniProtKB-KW"/>
</dbReference>
<dbReference type="SMART" id="SM00451">
    <property type="entry name" value="ZnF_U1"/>
    <property type="match status" value="1"/>
</dbReference>
<dbReference type="GO" id="GO:0008270">
    <property type="term" value="F:zinc ion binding"/>
    <property type="evidence" value="ECO:0007669"/>
    <property type="project" value="UniProtKB-KW"/>
</dbReference>
<dbReference type="EMBL" id="LODT01000028">
    <property type="protein sequence ID" value="KYQ92911.1"/>
    <property type="molecule type" value="Genomic_DNA"/>
</dbReference>
<keyword evidence="8" id="KW-0539">Nucleus</keyword>
<evidence type="ECO:0000256" key="6">
    <source>
        <dbReference type="ARBA" id="ARBA00022771"/>
    </source>
</evidence>
<keyword evidence="5" id="KW-0479">Metal-binding</keyword>
<dbReference type="GO" id="GO:0005737">
    <property type="term" value="C:cytoplasm"/>
    <property type="evidence" value="ECO:0007669"/>
    <property type="project" value="UniProtKB-SubCell"/>
</dbReference>
<sequence>MGRYSGHGGTHTKNKQYKRARAVKNRAKDIDQIYEELQPGKLEKHSKFEVDPDLPGLGQHFCIHCSKHFQDDKALQTHFKSKPHKRRLTLLKEKPYTVEDSQIPIDNGPKLRNNLLQSLPNSTSPVSTESTAAMDS</sequence>
<dbReference type="OrthoDB" id="24683at2759"/>
<dbReference type="STRING" id="361077.A0A151ZG13"/>
<evidence type="ECO:0000256" key="7">
    <source>
        <dbReference type="ARBA" id="ARBA00022833"/>
    </source>
</evidence>
<feature type="compositionally biased region" description="Basic residues" evidence="10">
    <location>
        <begin position="10"/>
        <end position="24"/>
    </location>
</feature>
<evidence type="ECO:0000256" key="5">
    <source>
        <dbReference type="ARBA" id="ARBA00022723"/>
    </source>
</evidence>
<accession>A0A151ZG13</accession>
<dbReference type="Pfam" id="PF12171">
    <property type="entry name" value="zf-C2H2_jaz"/>
    <property type="match status" value="1"/>
</dbReference>
<keyword evidence="4" id="KW-0690">Ribosome biogenesis</keyword>
<dbReference type="FunCoup" id="A0A151ZG13">
    <property type="interactions" value="347"/>
</dbReference>
<feature type="compositionally biased region" description="Polar residues" evidence="10">
    <location>
        <begin position="114"/>
        <end position="136"/>
    </location>
</feature>
<dbReference type="SUPFAM" id="SSF57667">
    <property type="entry name" value="beta-beta-alpha zinc fingers"/>
    <property type="match status" value="1"/>
</dbReference>
<evidence type="ECO:0000256" key="2">
    <source>
        <dbReference type="ARBA" id="ARBA00004496"/>
    </source>
</evidence>
<dbReference type="InParanoid" id="A0A151ZG13"/>
<dbReference type="Gene3D" id="3.30.160.60">
    <property type="entry name" value="Classic Zinc Finger"/>
    <property type="match status" value="1"/>
</dbReference>
<dbReference type="InterPro" id="IPR003604">
    <property type="entry name" value="Matrin/U1-like-C_Znf_C2H2"/>
</dbReference>
<dbReference type="InterPro" id="IPR051879">
    <property type="entry name" value="C2H2-ZF_Maturation_Protein"/>
</dbReference>
<evidence type="ECO:0000256" key="8">
    <source>
        <dbReference type="ARBA" id="ARBA00023242"/>
    </source>
</evidence>
<dbReference type="FunFam" id="3.30.160.60:FF:000299">
    <property type="entry name" value="Zinc finger protein 593"/>
    <property type="match status" value="1"/>
</dbReference>
<evidence type="ECO:0000313" key="12">
    <source>
        <dbReference type="EMBL" id="KYQ92911.1"/>
    </source>
</evidence>
<protein>
    <recommendedName>
        <fullName evidence="11">C2H2-type domain-containing protein</fullName>
    </recommendedName>
</protein>
<dbReference type="GO" id="GO:0003676">
    <property type="term" value="F:nucleic acid binding"/>
    <property type="evidence" value="ECO:0007669"/>
    <property type="project" value="InterPro"/>
</dbReference>
<dbReference type="PROSITE" id="PS00028">
    <property type="entry name" value="ZINC_FINGER_C2H2_1"/>
    <property type="match status" value="1"/>
</dbReference>
<keyword evidence="7" id="KW-0862">Zinc</keyword>
<dbReference type="InterPro" id="IPR013087">
    <property type="entry name" value="Znf_C2H2_type"/>
</dbReference>
<gene>
    <name evidence="12" type="ORF">DLAC_05504</name>
</gene>
<evidence type="ECO:0000256" key="3">
    <source>
        <dbReference type="ARBA" id="ARBA00022490"/>
    </source>
</evidence>
<name>A0A151ZG13_TIELA</name>
<evidence type="ECO:0000256" key="10">
    <source>
        <dbReference type="SAM" id="MobiDB-lite"/>
    </source>
</evidence>
<dbReference type="InterPro" id="IPR036236">
    <property type="entry name" value="Znf_C2H2_sf"/>
</dbReference>
<evidence type="ECO:0000256" key="9">
    <source>
        <dbReference type="ARBA" id="ARBA00038064"/>
    </source>
</evidence>
<comment type="similarity">
    <text evidence="9">Belongs to the ZNF593/BUD20 C2H2-type zinc-finger protein family.</text>
</comment>
<evidence type="ECO:0000256" key="4">
    <source>
        <dbReference type="ARBA" id="ARBA00022517"/>
    </source>
</evidence>
<organism evidence="12 13">
    <name type="scientific">Tieghemostelium lacteum</name>
    <name type="common">Slime mold</name>
    <name type="synonym">Dictyostelium lacteum</name>
    <dbReference type="NCBI Taxonomy" id="361077"/>
    <lineage>
        <taxon>Eukaryota</taxon>
        <taxon>Amoebozoa</taxon>
        <taxon>Evosea</taxon>
        <taxon>Eumycetozoa</taxon>
        <taxon>Dictyostelia</taxon>
        <taxon>Dictyosteliales</taxon>
        <taxon>Raperosteliaceae</taxon>
        <taxon>Tieghemostelium</taxon>
    </lineage>
</organism>
<evidence type="ECO:0000313" key="13">
    <source>
        <dbReference type="Proteomes" id="UP000076078"/>
    </source>
</evidence>
<proteinExistence type="inferred from homology"/>
<dbReference type="PANTHER" id="PTHR46095:SF1">
    <property type="entry name" value="ZINC FINGER PROTEIN 593"/>
    <property type="match status" value="1"/>
</dbReference>
<dbReference type="PANTHER" id="PTHR46095">
    <property type="entry name" value="ZINC FINGER PROTEIN 593"/>
    <property type="match status" value="1"/>
</dbReference>
<keyword evidence="3" id="KW-0963">Cytoplasm</keyword>
<dbReference type="Proteomes" id="UP000076078">
    <property type="component" value="Unassembled WGS sequence"/>
</dbReference>
<keyword evidence="6" id="KW-0863">Zinc-finger</keyword>
<feature type="region of interest" description="Disordered" evidence="10">
    <location>
        <begin position="100"/>
        <end position="136"/>
    </location>
</feature>
<comment type="subcellular location">
    <subcellularLocation>
        <location evidence="2">Cytoplasm</location>
    </subcellularLocation>
    <subcellularLocation>
        <location evidence="1">Nucleus</location>
    </subcellularLocation>
</comment>